<proteinExistence type="predicted"/>
<evidence type="ECO:0000259" key="1">
    <source>
        <dbReference type="Pfam" id="PF12961"/>
    </source>
</evidence>
<dbReference type="RefSeq" id="WP_256605386.1">
    <property type="nucleotide sequence ID" value="NZ_JANIBL010000003.1"/>
</dbReference>
<gene>
    <name evidence="2" type="ORF">NP589_01650</name>
</gene>
<evidence type="ECO:0000313" key="3">
    <source>
        <dbReference type="Proteomes" id="UP001524570"/>
    </source>
</evidence>
<dbReference type="InterPro" id="IPR039440">
    <property type="entry name" value="DUF3850"/>
</dbReference>
<organism evidence="2 3">
    <name type="scientific">Methylomonas rosea</name>
    <dbReference type="NCBI Taxonomy" id="2952227"/>
    <lineage>
        <taxon>Bacteria</taxon>
        <taxon>Pseudomonadati</taxon>
        <taxon>Pseudomonadota</taxon>
        <taxon>Gammaproteobacteria</taxon>
        <taxon>Methylococcales</taxon>
        <taxon>Methylococcaceae</taxon>
        <taxon>Methylomonas</taxon>
    </lineage>
</organism>
<comment type="caution">
    <text evidence="2">The sequence shown here is derived from an EMBL/GenBank/DDBJ whole genome shotgun (WGS) entry which is preliminary data.</text>
</comment>
<feature type="domain" description="DUF3850" evidence="1">
    <location>
        <begin position="2"/>
        <end position="75"/>
    </location>
</feature>
<dbReference type="Proteomes" id="UP001524570">
    <property type="component" value="Unassembled WGS sequence"/>
</dbReference>
<sequence length="85" mass="9850">MIHHLKTYPAFFEATARHEKLFEIRNNRDRGFQRGDTVILHECDQISGIATGREIMAKITYVLNFAQKSDYVVFGMSIIDPTFDL</sequence>
<dbReference type="EMBL" id="JANIBL010000003">
    <property type="protein sequence ID" value="MCQ8116109.1"/>
    <property type="molecule type" value="Genomic_DNA"/>
</dbReference>
<accession>A0ABT1TMV7</accession>
<dbReference type="Pfam" id="PF12961">
    <property type="entry name" value="DUF3850"/>
    <property type="match status" value="1"/>
</dbReference>
<name>A0ABT1TMV7_9GAMM</name>
<protein>
    <submittedName>
        <fullName evidence="2">DUF3850 domain-containing protein</fullName>
    </submittedName>
</protein>
<dbReference type="InterPro" id="IPR015947">
    <property type="entry name" value="PUA-like_sf"/>
</dbReference>
<dbReference type="Gene3D" id="2.30.130.30">
    <property type="entry name" value="Hypothetical protein"/>
    <property type="match status" value="1"/>
</dbReference>
<dbReference type="SUPFAM" id="SSF88697">
    <property type="entry name" value="PUA domain-like"/>
    <property type="match status" value="1"/>
</dbReference>
<evidence type="ECO:0000313" key="2">
    <source>
        <dbReference type="EMBL" id="MCQ8116109.1"/>
    </source>
</evidence>
<keyword evidence="3" id="KW-1185">Reference proteome</keyword>
<reference evidence="2 3" key="1">
    <citation type="submission" date="2022-07" db="EMBL/GenBank/DDBJ databases">
        <title>Methylomonas rivi sp. nov., Methylomonas rosea sp. nov., Methylomonas aureus sp. nov. and Methylomonas subterranea sp. nov., four novel methanotrophs isolated from a freshwater creek and the deep terrestrial subsurface.</title>
        <authorList>
            <person name="Abin C."/>
            <person name="Sankaranarayanan K."/>
            <person name="Garner C."/>
            <person name="Sindelar R."/>
            <person name="Kotary K."/>
            <person name="Garner R."/>
            <person name="Barclay S."/>
            <person name="Lawson P."/>
            <person name="Krumholz L."/>
        </authorList>
    </citation>
    <scope>NUCLEOTIDE SEQUENCE [LARGE SCALE GENOMIC DNA]</scope>
    <source>
        <strain evidence="2 3">WSC-7</strain>
    </source>
</reference>